<evidence type="ECO:0000313" key="7">
    <source>
        <dbReference type="Proteomes" id="UP000290287"/>
    </source>
</evidence>
<dbReference type="PANTHER" id="PTHR30349">
    <property type="entry name" value="PHAGE INTEGRASE-RELATED"/>
    <property type="match status" value="1"/>
</dbReference>
<dbReference type="Proteomes" id="UP000290287">
    <property type="component" value="Unassembled WGS sequence"/>
</dbReference>
<proteinExistence type="inferred from homology"/>
<dbReference type="Gene3D" id="3.30.160.60">
    <property type="entry name" value="Classic Zinc Finger"/>
    <property type="match status" value="1"/>
</dbReference>
<dbReference type="InterPro" id="IPR050090">
    <property type="entry name" value="Tyrosine_recombinase_XerCD"/>
</dbReference>
<evidence type="ECO:0000259" key="5">
    <source>
        <dbReference type="PROSITE" id="PS51898"/>
    </source>
</evidence>
<evidence type="ECO:0000256" key="1">
    <source>
        <dbReference type="ARBA" id="ARBA00008857"/>
    </source>
</evidence>
<dbReference type="EMBL" id="PEIB01000060">
    <property type="protein sequence ID" value="RXJ68710.1"/>
    <property type="molecule type" value="Genomic_DNA"/>
</dbReference>
<dbReference type="AlphaFoldDB" id="A0A4Q0YE04"/>
<protein>
    <submittedName>
        <fullName evidence="6">Integrase</fullName>
    </submittedName>
</protein>
<dbReference type="InterPro" id="IPR013762">
    <property type="entry name" value="Integrase-like_cat_sf"/>
</dbReference>
<dbReference type="InterPro" id="IPR011010">
    <property type="entry name" value="DNA_brk_join_enz"/>
</dbReference>
<dbReference type="SUPFAM" id="SSF56349">
    <property type="entry name" value="DNA breaking-rejoining enzymes"/>
    <property type="match status" value="1"/>
</dbReference>
<dbReference type="Gene3D" id="1.10.443.10">
    <property type="entry name" value="Intergrase catalytic core"/>
    <property type="match status" value="1"/>
</dbReference>
<evidence type="ECO:0000256" key="2">
    <source>
        <dbReference type="ARBA" id="ARBA00022908"/>
    </source>
</evidence>
<dbReference type="SUPFAM" id="SSF54171">
    <property type="entry name" value="DNA-binding domain"/>
    <property type="match status" value="1"/>
</dbReference>
<dbReference type="InterPro" id="IPR016177">
    <property type="entry name" value="DNA-bd_dom_sf"/>
</dbReference>
<evidence type="ECO:0000256" key="3">
    <source>
        <dbReference type="ARBA" id="ARBA00023125"/>
    </source>
</evidence>
<reference evidence="6 7" key="1">
    <citation type="submission" date="2017-10" db="EMBL/GenBank/DDBJ databases">
        <title>Nyctiphanis sp. nov., isolated from the stomach of the euphausiid Nyctiphanes simplex (Hansen, 1911) in the Gulf of California.</title>
        <authorList>
            <person name="Gomez-Gil B."/>
            <person name="Aguilar-Mendez M."/>
            <person name="Lopez-Cortes A."/>
            <person name="Gomez-Gutierrez J."/>
            <person name="Roque A."/>
            <person name="Lang E."/>
            <person name="Gonzalez-Castillo A."/>
        </authorList>
    </citation>
    <scope>NUCLEOTIDE SEQUENCE [LARGE SCALE GENOMIC DNA]</scope>
    <source>
        <strain evidence="6 7">CAIM 600</strain>
    </source>
</reference>
<dbReference type="GO" id="GO:0008907">
    <property type="term" value="F:integrase activity"/>
    <property type="evidence" value="ECO:0007669"/>
    <property type="project" value="InterPro"/>
</dbReference>
<sequence length="382" mass="43739">MAARPRSHNIDVPNLYQKLDKRSGKVYYQYRDSRTGRFHGLGTDKKRAVSIAKELNERIAQQLIDHYQTILDQNVPKVKTKGISTKTWCQRYIKIIKEKETNNELSPFTVNQRIRHTNILIRRLGTTGIRDIDTKSLATIFDEYCARGKRSMARSLRSSWVDIFKEAQHAGEVDGNFNPATSTKVPHVKILRGRLRRTDWPALVLSAKQQSLLYPLHALYLGITTGLRRSDLCNLKFTDVKDDHLFVKLSKARGQTKLAFPLTLTSPLTDMTLADIIEMCRSTGIKSDYLLHQTGKNAPERRGKRILPNGLSMAFKELRDASGLSWDSPSPPSFHEIRSLAERIYSEHGYDTQTLLGHKTRKMTDRYHDARGSEYTFITPPK</sequence>
<keyword evidence="2" id="KW-0229">DNA integration</keyword>
<comment type="caution">
    <text evidence="6">The sequence shown here is derived from an EMBL/GenBank/DDBJ whole genome shotgun (WGS) entry which is preliminary data.</text>
</comment>
<dbReference type="GO" id="GO:0006310">
    <property type="term" value="P:DNA recombination"/>
    <property type="evidence" value="ECO:0007669"/>
    <property type="project" value="UniProtKB-KW"/>
</dbReference>
<gene>
    <name evidence="6" type="ORF">CS022_24090</name>
</gene>
<dbReference type="Pfam" id="PF00589">
    <property type="entry name" value="Phage_integrase"/>
    <property type="match status" value="1"/>
</dbReference>
<keyword evidence="7" id="KW-1185">Reference proteome</keyword>
<evidence type="ECO:0000256" key="4">
    <source>
        <dbReference type="ARBA" id="ARBA00023172"/>
    </source>
</evidence>
<evidence type="ECO:0000313" key="6">
    <source>
        <dbReference type="EMBL" id="RXJ68710.1"/>
    </source>
</evidence>
<dbReference type="InterPro" id="IPR010998">
    <property type="entry name" value="Integrase_recombinase_N"/>
</dbReference>
<organism evidence="6 7">
    <name type="scientific">Veronia nyctiphanis</name>
    <dbReference type="NCBI Taxonomy" id="1278244"/>
    <lineage>
        <taxon>Bacteria</taxon>
        <taxon>Pseudomonadati</taxon>
        <taxon>Pseudomonadota</taxon>
        <taxon>Gammaproteobacteria</taxon>
        <taxon>Vibrionales</taxon>
        <taxon>Vibrionaceae</taxon>
        <taxon>Veronia</taxon>
    </lineage>
</organism>
<dbReference type="OrthoDB" id="8781634at2"/>
<accession>A0A4Q0YE04</accession>
<dbReference type="Pfam" id="PF09003">
    <property type="entry name" value="Arm-DNA-bind_1"/>
    <property type="match status" value="1"/>
</dbReference>
<dbReference type="RefSeq" id="WP_129124389.1">
    <property type="nucleotide sequence ID" value="NZ_PEIB01000060.1"/>
</dbReference>
<dbReference type="Gene3D" id="1.10.150.130">
    <property type="match status" value="1"/>
</dbReference>
<dbReference type="InterPro" id="IPR002104">
    <property type="entry name" value="Integrase_catalytic"/>
</dbReference>
<dbReference type="GO" id="GO:0003677">
    <property type="term" value="F:DNA binding"/>
    <property type="evidence" value="ECO:0007669"/>
    <property type="project" value="UniProtKB-KW"/>
</dbReference>
<dbReference type="PANTHER" id="PTHR30349:SF64">
    <property type="entry name" value="PROPHAGE INTEGRASE INTD-RELATED"/>
    <property type="match status" value="1"/>
</dbReference>
<comment type="similarity">
    <text evidence="1">Belongs to the 'phage' integrase family.</text>
</comment>
<dbReference type="PROSITE" id="PS51898">
    <property type="entry name" value="TYR_RECOMBINASE"/>
    <property type="match status" value="1"/>
</dbReference>
<dbReference type="InterPro" id="IPR015094">
    <property type="entry name" value="Integrase_lambda-typ_DNA-bd_N"/>
</dbReference>
<keyword evidence="3" id="KW-0238">DNA-binding</keyword>
<name>A0A4Q0YE04_9GAMM</name>
<keyword evidence="4" id="KW-0233">DNA recombination</keyword>
<feature type="domain" description="Tyr recombinase" evidence="5">
    <location>
        <begin position="190"/>
        <end position="380"/>
    </location>
</feature>